<dbReference type="InterPro" id="IPR000270">
    <property type="entry name" value="PB1_dom"/>
</dbReference>
<dbReference type="PANTHER" id="PTHR32002:SF49">
    <property type="entry name" value="BILE ACID:SODIUM SYMPORTER_ARSENICAL RESISTANCE PROTEIN ACR3-RELATED"/>
    <property type="match status" value="1"/>
</dbReference>
<feature type="domain" description="PB1" evidence="5">
    <location>
        <begin position="569"/>
        <end position="652"/>
    </location>
</feature>
<dbReference type="PANTHER" id="PTHR32002">
    <property type="entry name" value="PROTEIN NLP8"/>
    <property type="match status" value="1"/>
</dbReference>
<keyword evidence="2" id="KW-0238">DNA-binding</keyword>
<evidence type="ECO:0000256" key="3">
    <source>
        <dbReference type="ARBA" id="ARBA00023163"/>
    </source>
</evidence>
<keyword evidence="4" id="KW-0539">Nucleus</keyword>
<dbReference type="AlphaFoldDB" id="A0AAD5BX26"/>
<keyword evidence="1" id="KW-0805">Transcription regulation</keyword>
<evidence type="ECO:0000256" key="4">
    <source>
        <dbReference type="ARBA" id="ARBA00023242"/>
    </source>
</evidence>
<dbReference type="InterPro" id="IPR003035">
    <property type="entry name" value="RWP-RK_dom"/>
</dbReference>
<dbReference type="GO" id="GO:0003677">
    <property type="term" value="F:DNA binding"/>
    <property type="evidence" value="ECO:0007669"/>
    <property type="project" value="UniProtKB-KW"/>
</dbReference>
<protein>
    <recommendedName>
        <fullName evidence="5">PB1 domain-containing protein</fullName>
    </recommendedName>
</protein>
<dbReference type="SUPFAM" id="SSF54277">
    <property type="entry name" value="CAD &amp; PB1 domains"/>
    <property type="match status" value="1"/>
</dbReference>
<evidence type="ECO:0000259" key="5">
    <source>
        <dbReference type="PROSITE" id="PS51745"/>
    </source>
</evidence>
<comment type="caution">
    <text evidence="6">The sequence shown here is derived from an EMBL/GenBank/DDBJ whole genome shotgun (WGS) entry which is preliminary data.</text>
</comment>
<dbReference type="PROSITE" id="PS51745">
    <property type="entry name" value="PB1"/>
    <property type="match status" value="1"/>
</dbReference>
<accession>A0AAD5BX26</accession>
<name>A0AAD5BX26_AMBAR</name>
<dbReference type="Pfam" id="PF02042">
    <property type="entry name" value="RWP-RK"/>
    <property type="match status" value="1"/>
</dbReference>
<evidence type="ECO:0000313" key="7">
    <source>
        <dbReference type="Proteomes" id="UP001206925"/>
    </source>
</evidence>
<evidence type="ECO:0000256" key="1">
    <source>
        <dbReference type="ARBA" id="ARBA00023015"/>
    </source>
</evidence>
<dbReference type="Gene3D" id="3.10.20.90">
    <property type="entry name" value="Phosphatidylinositol 3-kinase Catalytic Subunit, Chain A, domain 1"/>
    <property type="match status" value="1"/>
</dbReference>
<dbReference type="GO" id="GO:0003700">
    <property type="term" value="F:DNA-binding transcription factor activity"/>
    <property type="evidence" value="ECO:0007669"/>
    <property type="project" value="InterPro"/>
</dbReference>
<dbReference type="EMBL" id="JAMZMK010010862">
    <property type="protein sequence ID" value="KAI7729994.1"/>
    <property type="molecule type" value="Genomic_DNA"/>
</dbReference>
<evidence type="ECO:0000313" key="6">
    <source>
        <dbReference type="EMBL" id="KAI7729994.1"/>
    </source>
</evidence>
<keyword evidence="7" id="KW-1185">Reference proteome</keyword>
<proteinExistence type="predicted"/>
<dbReference type="InterPro" id="IPR053793">
    <property type="entry name" value="PB1-like"/>
</dbReference>
<organism evidence="6 7">
    <name type="scientific">Ambrosia artemisiifolia</name>
    <name type="common">Common ragweed</name>
    <dbReference type="NCBI Taxonomy" id="4212"/>
    <lineage>
        <taxon>Eukaryota</taxon>
        <taxon>Viridiplantae</taxon>
        <taxon>Streptophyta</taxon>
        <taxon>Embryophyta</taxon>
        <taxon>Tracheophyta</taxon>
        <taxon>Spermatophyta</taxon>
        <taxon>Magnoliopsida</taxon>
        <taxon>eudicotyledons</taxon>
        <taxon>Gunneridae</taxon>
        <taxon>Pentapetalae</taxon>
        <taxon>asterids</taxon>
        <taxon>campanulids</taxon>
        <taxon>Asterales</taxon>
        <taxon>Asteraceae</taxon>
        <taxon>Asteroideae</taxon>
        <taxon>Heliantheae alliance</taxon>
        <taxon>Heliantheae</taxon>
        <taxon>Ambrosia</taxon>
    </lineage>
</organism>
<sequence>MSFHESKLPGFSQNFSSISLHHKKPESIGYPWVFWSESEGCENNSTSVDVGTPINIHDKIISALSNMYLHGLCVGQFWTPVTIGGRRLLSTSAQPFSITPLSKELAKYRLNSEKYKYNIDDANNKVDIEPDQMIKSGGPAIAFLNRRTSIMTKLQGFLSESDNYYGLNFSVMSKLPSELDNDDDDEGLNFSVMIPICLPSQSNCIGVLQFTSVHSIYSLADFINDRVKEIKEVGLDVFYVQHLIPYTTINSLKVVKEEIEEALKVVCESHNLALAQVWIPYEDKNNVPFSHALEDTQTEQLLAIKLAGYLYSETGDGINDFEPYFRCFDTTPRGIGDKLLLVTLQDYESRYISKLCSDMLVYWGGDDFDLISAFAICLRSNVTSDINYVFEFIWTKDSSYSNYVAFLEAILITLKRCLPRFKFASSAELGDELNVIDVEKSKDDIPEKFKIFQEKRSSLMPEAREEAKRTMVVDYIAHSEVTCKTTPKVLPREVIEKQFGNTMKDAAKNLKVSESTLKRKLRKLGIREWQGPNFVKRNTNDSSVIQIDRNEDDNGAIQEPSTVNINQNNLTIKAEHADDMIKFRLPIMQATFETVQKEIGMKFNLSPGTYKLKYRDEVGDWILLRSDEEISYCIESSRKSYPNEVRLRVILTVYATHGRL</sequence>
<dbReference type="SMART" id="SM00666">
    <property type="entry name" value="PB1"/>
    <property type="match status" value="1"/>
</dbReference>
<dbReference type="CDD" id="cd05992">
    <property type="entry name" value="PB1"/>
    <property type="match status" value="1"/>
</dbReference>
<evidence type="ECO:0000256" key="2">
    <source>
        <dbReference type="ARBA" id="ARBA00023125"/>
    </source>
</evidence>
<gene>
    <name evidence="6" type="ORF">M8C21_029880</name>
</gene>
<keyword evidence="3" id="KW-0804">Transcription</keyword>
<dbReference type="InterPro" id="IPR055081">
    <property type="entry name" value="NLP1-9_GAF"/>
</dbReference>
<dbReference type="InterPro" id="IPR045012">
    <property type="entry name" value="NLP"/>
</dbReference>
<reference evidence="6" key="1">
    <citation type="submission" date="2022-06" db="EMBL/GenBank/DDBJ databases">
        <title>Uncovering the hologenomic basis of an extraordinary plant invasion.</title>
        <authorList>
            <person name="Bieker V.C."/>
            <person name="Martin M.D."/>
            <person name="Gilbert T."/>
            <person name="Hodgins K."/>
            <person name="Battlay P."/>
            <person name="Petersen B."/>
            <person name="Wilson J."/>
        </authorList>
    </citation>
    <scope>NUCLEOTIDE SEQUENCE</scope>
    <source>
        <strain evidence="6">AA19_3_7</strain>
        <tissue evidence="6">Leaf</tissue>
    </source>
</reference>
<dbReference type="Pfam" id="PF22922">
    <property type="entry name" value="GAF_NLP"/>
    <property type="match status" value="2"/>
</dbReference>
<dbReference type="Proteomes" id="UP001206925">
    <property type="component" value="Unassembled WGS sequence"/>
</dbReference>
<dbReference type="Pfam" id="PF00564">
    <property type="entry name" value="PB1"/>
    <property type="match status" value="1"/>
</dbReference>